<evidence type="ECO:0000256" key="2">
    <source>
        <dbReference type="ARBA" id="ARBA00023026"/>
    </source>
</evidence>
<dbReference type="InterPro" id="IPR001753">
    <property type="entry name" value="Enoyl-CoA_hydra/iso"/>
</dbReference>
<dbReference type="CDD" id="cd06558">
    <property type="entry name" value="crotonase-like"/>
    <property type="match status" value="1"/>
</dbReference>
<dbReference type="InParanoid" id="A0A165ICN1"/>
<comment type="similarity">
    <text evidence="1">Belongs to the enoyl-CoA hydratase/isomerase family.</text>
</comment>
<dbReference type="OrthoDB" id="410701at2759"/>
<dbReference type="RefSeq" id="XP_018190264.1">
    <property type="nucleotide sequence ID" value="XM_018333713.1"/>
</dbReference>
<dbReference type="STRING" id="1328760.A0A165ICN1"/>
<dbReference type="Gene3D" id="1.10.12.10">
    <property type="entry name" value="Lyase 2-enoyl-coa Hydratase, Chain A, domain 2"/>
    <property type="match status" value="1"/>
</dbReference>
<keyword evidence="3" id="KW-0456">Lyase</keyword>
<dbReference type="PANTHER" id="PTHR11941:SF171">
    <property type="entry name" value="SD19268P"/>
    <property type="match status" value="1"/>
</dbReference>
<dbReference type="FunFam" id="3.90.226.10:FF:000058">
    <property type="entry name" value="Enoyl-CoA hydratase/isomerase family protein"/>
    <property type="match status" value="1"/>
</dbReference>
<dbReference type="Gene3D" id="3.90.226.10">
    <property type="entry name" value="2-enoyl-CoA Hydratase, Chain A, domain 1"/>
    <property type="match status" value="1"/>
</dbReference>
<sequence>MVKVTNVDAPYSGSIRILSLNRPKARNALSRELLAQLNSEISAARYDGSKGSLKALIIASDVDNCFCAGADLKERQQFTHDETKVFLSYLRSAFNVLASLPIPTISAIASNAFGGGLELALCTKMRVFGSSARVGLPETRLGIIPGAGGTYRLPMIVGPQHARDLILTGRQVSGPEAYFLGLCDRLVEITPEEAQQEGVARQKVLDEAIKLATVIAEGAPLAIKAALQAVDGWQGAEQNEIECYEKVLTTEDRDEALSAFVMKRKPVFKGK</sequence>
<evidence type="ECO:0000256" key="1">
    <source>
        <dbReference type="ARBA" id="ARBA00005254"/>
    </source>
</evidence>
<dbReference type="Pfam" id="PF00378">
    <property type="entry name" value="ECH_1"/>
    <property type="match status" value="1"/>
</dbReference>
<accession>A0A165ICN1</accession>
<organism evidence="4 5">
    <name type="scientific">Xylona heveae (strain CBS 132557 / TC161)</name>
    <dbReference type="NCBI Taxonomy" id="1328760"/>
    <lineage>
        <taxon>Eukaryota</taxon>
        <taxon>Fungi</taxon>
        <taxon>Dikarya</taxon>
        <taxon>Ascomycota</taxon>
        <taxon>Pezizomycotina</taxon>
        <taxon>Xylonomycetes</taxon>
        <taxon>Xylonales</taxon>
        <taxon>Xylonaceae</taxon>
        <taxon>Xylona</taxon>
    </lineage>
</organism>
<dbReference type="OMA" id="YEQAHAW"/>
<evidence type="ECO:0000313" key="5">
    <source>
        <dbReference type="Proteomes" id="UP000076632"/>
    </source>
</evidence>
<dbReference type="GO" id="GO:0006635">
    <property type="term" value="P:fatty acid beta-oxidation"/>
    <property type="evidence" value="ECO:0007669"/>
    <property type="project" value="TreeGrafter"/>
</dbReference>
<keyword evidence="5" id="KW-1185">Reference proteome</keyword>
<name>A0A165ICN1_XYLHT</name>
<reference evidence="4 5" key="1">
    <citation type="journal article" date="2016" name="Fungal Biol.">
        <title>The genome of Xylona heveae provides a window into fungal endophytism.</title>
        <authorList>
            <person name="Gazis R."/>
            <person name="Kuo A."/>
            <person name="Riley R."/>
            <person name="LaButti K."/>
            <person name="Lipzen A."/>
            <person name="Lin J."/>
            <person name="Amirebrahimi M."/>
            <person name="Hesse C.N."/>
            <person name="Spatafora J.W."/>
            <person name="Henrissat B."/>
            <person name="Hainaut M."/>
            <person name="Grigoriev I.V."/>
            <person name="Hibbett D.S."/>
        </authorList>
    </citation>
    <scope>NUCLEOTIDE SEQUENCE [LARGE SCALE GENOMIC DNA]</scope>
    <source>
        <strain evidence="4 5">TC161</strain>
    </source>
</reference>
<dbReference type="AlphaFoldDB" id="A0A165ICN1"/>
<evidence type="ECO:0000313" key="4">
    <source>
        <dbReference type="EMBL" id="KZF24709.1"/>
    </source>
</evidence>
<dbReference type="Proteomes" id="UP000076632">
    <property type="component" value="Unassembled WGS sequence"/>
</dbReference>
<dbReference type="GO" id="GO:0016829">
    <property type="term" value="F:lyase activity"/>
    <property type="evidence" value="ECO:0007669"/>
    <property type="project" value="UniProtKB-KW"/>
</dbReference>
<evidence type="ECO:0000256" key="3">
    <source>
        <dbReference type="ARBA" id="ARBA00023239"/>
    </source>
</evidence>
<protein>
    <submittedName>
        <fullName evidence="4">ClpP/crotonase</fullName>
    </submittedName>
</protein>
<dbReference type="SUPFAM" id="SSF52096">
    <property type="entry name" value="ClpP/crotonase"/>
    <property type="match status" value="1"/>
</dbReference>
<dbReference type="EMBL" id="KV407456">
    <property type="protein sequence ID" value="KZF24709.1"/>
    <property type="molecule type" value="Genomic_DNA"/>
</dbReference>
<dbReference type="PANTHER" id="PTHR11941">
    <property type="entry name" value="ENOYL-COA HYDRATASE-RELATED"/>
    <property type="match status" value="1"/>
</dbReference>
<dbReference type="InterPro" id="IPR014748">
    <property type="entry name" value="Enoyl-CoA_hydra_C"/>
</dbReference>
<dbReference type="InterPro" id="IPR029045">
    <property type="entry name" value="ClpP/crotonase-like_dom_sf"/>
</dbReference>
<dbReference type="GO" id="GO:0005739">
    <property type="term" value="C:mitochondrion"/>
    <property type="evidence" value="ECO:0007669"/>
    <property type="project" value="TreeGrafter"/>
</dbReference>
<gene>
    <name evidence="4" type="ORF">L228DRAFT_252780</name>
</gene>
<keyword evidence="2" id="KW-0843">Virulence</keyword>
<dbReference type="GeneID" id="28898850"/>
<proteinExistence type="inferred from homology"/>